<reference evidence="1" key="1">
    <citation type="submission" date="2023-04" db="EMBL/GenBank/DDBJ databases">
        <title>Draft Genome sequencing of Naganishia species isolated from polar environments using Oxford Nanopore Technology.</title>
        <authorList>
            <person name="Leo P."/>
            <person name="Venkateswaran K."/>
        </authorList>
    </citation>
    <scope>NUCLEOTIDE SEQUENCE</scope>
    <source>
        <strain evidence="1">MNA-CCFEE 5423</strain>
    </source>
</reference>
<proteinExistence type="predicted"/>
<name>A0ACC2W898_9TREE</name>
<dbReference type="Proteomes" id="UP001227268">
    <property type="component" value="Unassembled WGS sequence"/>
</dbReference>
<protein>
    <submittedName>
        <fullName evidence="1">Uncharacterized protein</fullName>
    </submittedName>
</protein>
<organism evidence="1 2">
    <name type="scientific">Naganishia friedmannii</name>
    <dbReference type="NCBI Taxonomy" id="89922"/>
    <lineage>
        <taxon>Eukaryota</taxon>
        <taxon>Fungi</taxon>
        <taxon>Dikarya</taxon>
        <taxon>Basidiomycota</taxon>
        <taxon>Agaricomycotina</taxon>
        <taxon>Tremellomycetes</taxon>
        <taxon>Filobasidiales</taxon>
        <taxon>Filobasidiaceae</taxon>
        <taxon>Naganishia</taxon>
    </lineage>
</organism>
<sequence>MFTNFRFAAAATIASLAAFPHVVEAGASAWHFDYINYLINTRLDPIVSPDKPSGHAHSIYGGSNFASSYSYKNSVASNCSTIFAQHDKGNYWAPLLYATEDDANAPINKYTVVRSNQRYYAFLDRAIEDEPVEAPPEGLRFIVGNMSAKSYEETGVPLEALIYTCQTAGADISTNVLSDNFNFDRHCPELKVELRSPSCWDGVNLYSKNNSHMAYPLQILYGPCPFDHPHRIPAFMFEWTFKVGEVLPAGKSFKDHFIWASGDTTGYGFHADFTMGWDRDVLTKALNDPACLPGHSIPAEECPSLGIDKEADIERARACKPANGHVEEAGTTWKDTVDKLPGCNLPWKSGPKPTCSEAPPMLNIQSFLGVTADPLIVPDLGRDVKAAGAPKDVWERVGCLDEYVLDLGNKTGWHEYNTMTNERCHDFCAEIGSPYAATATATTAEGQDTIYSTTPLLQSKVLNNQTNRTSRIEAATLTLRLSEIEARSTRTSIHVELTAKDSSTLVSRMANTVTARTKFSRRKALKLGSLITSAVQREPTGIDLLHFTTSNRNGTFEPKPAANVASTGFSSVPTTSGGSVETGPAVVGNAVQLAVATTSHANAASSATGGVATARLPGVNNMAIDTDNELGSRLGSVIAQSTDAPTRASSSHRQHHYTPCAVVTKTVTVTVKASDAGQRHLQRRSRQHMFDTLT</sequence>
<dbReference type="EMBL" id="JASBWT010000002">
    <property type="protein sequence ID" value="KAJ9107419.1"/>
    <property type="molecule type" value="Genomic_DNA"/>
</dbReference>
<comment type="caution">
    <text evidence="1">The sequence shown here is derived from an EMBL/GenBank/DDBJ whole genome shotgun (WGS) entry which is preliminary data.</text>
</comment>
<accession>A0ACC2W898</accession>
<evidence type="ECO:0000313" key="2">
    <source>
        <dbReference type="Proteomes" id="UP001227268"/>
    </source>
</evidence>
<keyword evidence="2" id="KW-1185">Reference proteome</keyword>
<gene>
    <name evidence="1" type="ORF">QFC21_000870</name>
</gene>
<evidence type="ECO:0000313" key="1">
    <source>
        <dbReference type="EMBL" id="KAJ9107419.1"/>
    </source>
</evidence>